<dbReference type="RefSeq" id="WP_126573444.1">
    <property type="nucleotide sequence ID" value="NZ_RXZH01000002.1"/>
</dbReference>
<gene>
    <name evidence="2" type="ORF">EJ063_07180</name>
</gene>
<dbReference type="OrthoDB" id="5879252at2"/>
<keyword evidence="3" id="KW-1185">Reference proteome</keyword>
<accession>A0A432CZP6</accession>
<reference evidence="2 3" key="1">
    <citation type="submission" date="2018-12" db="EMBL/GenBank/DDBJ databases">
        <title>Vibrio sp. isolated from China Sea.</title>
        <authorList>
            <person name="Li Y."/>
        </authorList>
    </citation>
    <scope>NUCLEOTIDE SEQUENCE [LARGE SCALE GENOMIC DNA]</scope>
    <source>
        <strain evidence="2 3">BEI207</strain>
    </source>
</reference>
<feature type="transmembrane region" description="Helical" evidence="1">
    <location>
        <begin position="12"/>
        <end position="40"/>
    </location>
</feature>
<evidence type="ECO:0000313" key="3">
    <source>
        <dbReference type="Proteomes" id="UP000268973"/>
    </source>
</evidence>
<dbReference type="AlphaFoldDB" id="A0A432CZP6"/>
<dbReference type="EMBL" id="RXZH01000002">
    <property type="protein sequence ID" value="RTZ16574.1"/>
    <property type="molecule type" value="Genomic_DNA"/>
</dbReference>
<sequence length="191" mass="21574">MYLIGLGATIFLIQALLVGVTAPAMLSAALITTLTFIVFLKTRKSTSHLYQQSLQSLALRLLPKLRQQVVTSSEFSYQAVIQLSTKVESMRNIASHIKQVDADPCNEIQQYRDQMEQLYKDILVVLQFGDRLHQQQEGLKEGLSMVEEALNDIEQLGWDEVTLLEELELIEQTTKVEPGRSPEDEGSVTFF</sequence>
<evidence type="ECO:0000256" key="1">
    <source>
        <dbReference type="SAM" id="Phobius"/>
    </source>
</evidence>
<comment type="caution">
    <text evidence="2">The sequence shown here is derived from an EMBL/GenBank/DDBJ whole genome shotgun (WGS) entry which is preliminary data.</text>
</comment>
<dbReference type="Proteomes" id="UP000268973">
    <property type="component" value="Unassembled WGS sequence"/>
</dbReference>
<keyword evidence="1" id="KW-0472">Membrane</keyword>
<organism evidence="2 3">
    <name type="scientific">Vibrio aquaticus</name>
    <dbReference type="NCBI Taxonomy" id="2496559"/>
    <lineage>
        <taxon>Bacteria</taxon>
        <taxon>Pseudomonadati</taxon>
        <taxon>Pseudomonadota</taxon>
        <taxon>Gammaproteobacteria</taxon>
        <taxon>Vibrionales</taxon>
        <taxon>Vibrionaceae</taxon>
        <taxon>Vibrio</taxon>
    </lineage>
</organism>
<evidence type="ECO:0000313" key="2">
    <source>
        <dbReference type="EMBL" id="RTZ16574.1"/>
    </source>
</evidence>
<protein>
    <submittedName>
        <fullName evidence="2">Uncharacterized protein</fullName>
    </submittedName>
</protein>
<name>A0A432CZP6_9VIBR</name>
<keyword evidence="1" id="KW-1133">Transmembrane helix</keyword>
<keyword evidence="1" id="KW-0812">Transmembrane</keyword>
<proteinExistence type="predicted"/>